<dbReference type="InterPro" id="IPR001647">
    <property type="entry name" value="HTH_TetR"/>
</dbReference>
<sequence length="218" mass="25562">MPQPTFLHLPDTKQDSIRQAGLEEFALNAYDSASITRIVKTLKIAKGSIYQYFQNKSDFYQYLFDYARDTRAQALESVSVPDDYKDWFKWLEMYLEKRVQFDLTHPVISGLLRMAFRERFSEEVGELIRQHRAELLQWHQDLLRKQQTDKKINKKIKVKHAALLALQLTEGLTELLVLQHDLDLAAHMQSNEPITDVSEKEIRKTVKGLVKMLKRGLQ</sequence>
<dbReference type="InterPro" id="IPR050624">
    <property type="entry name" value="HTH-type_Tx_Regulator"/>
</dbReference>
<accession>A0A1G9B1C1</accession>
<dbReference type="PROSITE" id="PS50977">
    <property type="entry name" value="HTH_TETR_2"/>
    <property type="match status" value="1"/>
</dbReference>
<proteinExistence type="predicted"/>
<dbReference type="STRING" id="1075417.SAMN05421823_102478"/>
<evidence type="ECO:0000313" key="4">
    <source>
        <dbReference type="EMBL" id="SDK33381.1"/>
    </source>
</evidence>
<evidence type="ECO:0000259" key="3">
    <source>
        <dbReference type="PROSITE" id="PS50977"/>
    </source>
</evidence>
<dbReference type="AlphaFoldDB" id="A0A1G9B1C1"/>
<dbReference type="InterPro" id="IPR009057">
    <property type="entry name" value="Homeodomain-like_sf"/>
</dbReference>
<dbReference type="PANTHER" id="PTHR43479">
    <property type="entry name" value="ACREF/ENVCD OPERON REPRESSOR-RELATED"/>
    <property type="match status" value="1"/>
</dbReference>
<evidence type="ECO:0000256" key="1">
    <source>
        <dbReference type="ARBA" id="ARBA00023125"/>
    </source>
</evidence>
<evidence type="ECO:0000256" key="2">
    <source>
        <dbReference type="PROSITE-ProRule" id="PRU00335"/>
    </source>
</evidence>
<dbReference type="EMBL" id="FNFO01000002">
    <property type="protein sequence ID" value="SDK33381.1"/>
    <property type="molecule type" value="Genomic_DNA"/>
</dbReference>
<evidence type="ECO:0000313" key="5">
    <source>
        <dbReference type="Proteomes" id="UP000198510"/>
    </source>
</evidence>
<feature type="domain" description="HTH tetR-type" evidence="3">
    <location>
        <begin position="11"/>
        <end position="71"/>
    </location>
</feature>
<dbReference type="Gene3D" id="1.10.357.10">
    <property type="entry name" value="Tetracycline Repressor, domain 2"/>
    <property type="match status" value="1"/>
</dbReference>
<dbReference type="PANTHER" id="PTHR43479:SF11">
    <property type="entry name" value="ACREF_ENVCD OPERON REPRESSOR-RELATED"/>
    <property type="match status" value="1"/>
</dbReference>
<dbReference type="SUPFAM" id="SSF48498">
    <property type="entry name" value="Tetracyclin repressor-like, C-terminal domain"/>
    <property type="match status" value="1"/>
</dbReference>
<reference evidence="4 5" key="1">
    <citation type="submission" date="2016-10" db="EMBL/GenBank/DDBJ databases">
        <authorList>
            <person name="de Groot N.N."/>
        </authorList>
    </citation>
    <scope>NUCLEOTIDE SEQUENCE [LARGE SCALE GENOMIC DNA]</scope>
    <source>
        <strain evidence="4 5">DSM 25186</strain>
    </source>
</reference>
<dbReference type="SUPFAM" id="SSF46689">
    <property type="entry name" value="Homeodomain-like"/>
    <property type="match status" value="1"/>
</dbReference>
<name>A0A1G9B1C1_9BACT</name>
<keyword evidence="1 2" id="KW-0238">DNA-binding</keyword>
<protein>
    <submittedName>
        <fullName evidence="4">DNA-binding transcriptional regulator, AcrR family</fullName>
    </submittedName>
</protein>
<feature type="DNA-binding region" description="H-T-H motif" evidence="2">
    <location>
        <begin position="34"/>
        <end position="53"/>
    </location>
</feature>
<keyword evidence="5" id="KW-1185">Reference proteome</keyword>
<dbReference type="Proteomes" id="UP000198510">
    <property type="component" value="Unassembled WGS sequence"/>
</dbReference>
<dbReference type="Pfam" id="PF00440">
    <property type="entry name" value="TetR_N"/>
    <property type="match status" value="1"/>
</dbReference>
<dbReference type="RefSeq" id="WP_089680162.1">
    <property type="nucleotide sequence ID" value="NZ_FNFO01000002.1"/>
</dbReference>
<organism evidence="4 5">
    <name type="scientific">Catalinimonas alkaloidigena</name>
    <dbReference type="NCBI Taxonomy" id="1075417"/>
    <lineage>
        <taxon>Bacteria</taxon>
        <taxon>Pseudomonadati</taxon>
        <taxon>Bacteroidota</taxon>
        <taxon>Cytophagia</taxon>
        <taxon>Cytophagales</taxon>
        <taxon>Catalimonadaceae</taxon>
        <taxon>Catalinimonas</taxon>
    </lineage>
</organism>
<dbReference type="OrthoDB" id="6430772at2"/>
<gene>
    <name evidence="4" type="ORF">SAMN05421823_102478</name>
</gene>
<dbReference type="GO" id="GO:0003677">
    <property type="term" value="F:DNA binding"/>
    <property type="evidence" value="ECO:0007669"/>
    <property type="project" value="UniProtKB-UniRule"/>
</dbReference>
<dbReference type="InterPro" id="IPR036271">
    <property type="entry name" value="Tet_transcr_reg_TetR-rel_C_sf"/>
</dbReference>